<keyword evidence="4" id="KW-1185">Reference proteome</keyword>
<dbReference type="EMBL" id="LGTK01000013">
    <property type="protein sequence ID" value="KPH76579.1"/>
    <property type="molecule type" value="Genomic_DNA"/>
</dbReference>
<organism evidence="3 4">
    <name type="scientific">Oceanobacillus caeni</name>
    <dbReference type="NCBI Taxonomy" id="405946"/>
    <lineage>
        <taxon>Bacteria</taxon>
        <taxon>Bacillati</taxon>
        <taxon>Bacillota</taxon>
        <taxon>Bacilli</taxon>
        <taxon>Bacillales</taxon>
        <taxon>Bacillaceae</taxon>
        <taxon>Oceanobacillus</taxon>
    </lineage>
</organism>
<feature type="domain" description="Predicted pPIWI-associating nuclease" evidence="1">
    <location>
        <begin position="11"/>
        <end position="132"/>
    </location>
</feature>
<dbReference type="InterPro" id="IPR041584">
    <property type="entry name" value="Put_pPIWI_pnuc_2"/>
</dbReference>
<dbReference type="Pfam" id="PF18165">
    <property type="entry name" value="pP_pnuc_1"/>
    <property type="match status" value="1"/>
</dbReference>
<evidence type="ECO:0000313" key="3">
    <source>
        <dbReference type="EMBL" id="KPH76579.1"/>
    </source>
</evidence>
<comment type="caution">
    <text evidence="3">The sequence shown here is derived from an EMBL/GenBank/DDBJ whole genome shotgun (WGS) entry which is preliminary data.</text>
</comment>
<dbReference type="Pfam" id="PF18166">
    <property type="entry name" value="pP_pnuc_2"/>
    <property type="match status" value="1"/>
</dbReference>
<gene>
    <name evidence="3" type="ORF">AFL42_05630</name>
</gene>
<evidence type="ECO:0000313" key="4">
    <source>
        <dbReference type="Proteomes" id="UP000037854"/>
    </source>
</evidence>
<name>A0ABR5ML12_9BACI</name>
<dbReference type="InterPro" id="IPR040556">
    <property type="entry name" value="pP_pnuc_1"/>
</dbReference>
<feature type="domain" description="Predicted pPIWI-associating nuclease group 2" evidence="2">
    <location>
        <begin position="158"/>
        <end position="277"/>
    </location>
</feature>
<dbReference type="Proteomes" id="UP000037854">
    <property type="component" value="Unassembled WGS sequence"/>
</dbReference>
<protein>
    <submittedName>
        <fullName evidence="3">Uncharacterized protein</fullName>
    </submittedName>
</protein>
<evidence type="ECO:0000259" key="2">
    <source>
        <dbReference type="Pfam" id="PF18166"/>
    </source>
</evidence>
<accession>A0ABR5ML12</accession>
<reference evidence="3 4" key="1">
    <citation type="submission" date="2015-07" db="EMBL/GenBank/DDBJ databases">
        <title>High-quality draft genome sequence of Oceanobacillus caeni HM6, a bacillus isolated from a human feces.</title>
        <authorList>
            <person name="Kumar J."/>
            <person name="Verma M.K."/>
            <person name="Pandey R."/>
            <person name="Bhambi M."/>
            <person name="Chauhan N."/>
        </authorList>
    </citation>
    <scope>NUCLEOTIDE SEQUENCE [LARGE SCALE GENOMIC DNA]</scope>
    <source>
        <strain evidence="3 4">HM6</strain>
    </source>
</reference>
<sequence>MNSDLTTSILDKLKKEFYKGVFQDSIKLLDTSINTRFSNFATNIRELTRNFLEEFAPDSQVRNCTWYKEVLNKEGKVVITRVQRMIYSIKGGLTDEFIEEELEIDFGDVTRKLNKVIQKLNKYTHLNENVYYGDESLGYKMVENTLLALDEFLKTIPDFRFMLINKLEERLYNEVSMALTDDILGEIDILATHYWIHGSHLESINVLSISSEEIIIEIKGFVEVEHQYGSDGDYKRGDGVRIENSYPFQAIIEIDTHYPLEISIKSEQIIVDNSSFYE</sequence>
<evidence type="ECO:0000259" key="1">
    <source>
        <dbReference type="Pfam" id="PF18165"/>
    </source>
</evidence>
<proteinExistence type="predicted"/>